<keyword evidence="3" id="KW-1185">Reference proteome</keyword>
<dbReference type="PANTHER" id="PTHR43056:SF5">
    <property type="entry name" value="PEPTIDASE S9 PROLYL OLIGOPEPTIDASE CATALYTIC DOMAIN-CONTAINING PROTEIN"/>
    <property type="match status" value="1"/>
</dbReference>
<dbReference type="Pfam" id="PF00326">
    <property type="entry name" value="Peptidase_S9"/>
    <property type="match status" value="1"/>
</dbReference>
<name>A0ABV8UZG9_9GAMM</name>
<evidence type="ECO:0000313" key="3">
    <source>
        <dbReference type="Proteomes" id="UP001595840"/>
    </source>
</evidence>
<protein>
    <submittedName>
        <fullName evidence="2">Prolyl oligopeptidase family serine peptidase</fullName>
    </submittedName>
</protein>
<dbReference type="SUPFAM" id="SSF69322">
    <property type="entry name" value="Tricorn protease domain 2"/>
    <property type="match status" value="1"/>
</dbReference>
<comment type="caution">
    <text evidence="2">The sequence shown here is derived from an EMBL/GenBank/DDBJ whole genome shotgun (WGS) entry which is preliminary data.</text>
</comment>
<sequence length="659" mass="73273">MTAKHTAPFGTWSSPINAQILTRQSVKLSRPLCLGKDTYWLESRPSEQGRSVIVKHSIGQMPEDVTPPQVSVRSKVNEYGGGDFCVSEAFIFYVDATDQQIYALDQHLNQIRQITHTPSSRYADLVYDPLRNRLIAIREDFPGAELESLHTLVSVDLATGQITTLAEGDSFYASPALSTDGNQLAWLSWNHPNMPWDYNQCWRAVFNQQGQLEQKKIVSPAQSSSFQPRWSSQQELFLVNDQSGWWNIYRLASNAADTTGAHYSANTLKPVLALEAEFATPQWVFGMSCYDFLNQNTLFATYTQQGQWRLASIDLTQPQPTLSHIDNGFCDISSISCAGNHSEQRAVLLAASSNQAQGVWQWHNQQWQCLKQSIVSPLESDTIACAQAISFATSHKDKAHGFYYPPTNPNYAAPAGEKPPLIVLSHGGPTGATETALNFKIQYWTSRGFAVLDVNYRGSTGYGTAYRNRLKGQWGIFDVDDVCAGAQYLVAQGLADAKRLIIKGSSAGGYTVLAALTFRDTFSAGTSLYGIGDLSALATDTHKFEARYLDSLVAPWPSGEPTYRERSPIHHVQKLTCPVIFFQGLKDKVVPPNQAEMMVAALRRQRIQTAYVSFANEGHGFREGQSIEDQLELELNFYGKIFNFPVQPTRADFQLIGEI</sequence>
<dbReference type="InterPro" id="IPR001375">
    <property type="entry name" value="Peptidase_S9_cat"/>
</dbReference>
<dbReference type="Gene3D" id="2.120.10.30">
    <property type="entry name" value="TolB, C-terminal domain"/>
    <property type="match status" value="1"/>
</dbReference>
<gene>
    <name evidence="2" type="ORF">ACFOX3_01520</name>
</gene>
<dbReference type="InterPro" id="IPR011042">
    <property type="entry name" value="6-blade_b-propeller_TolB-like"/>
</dbReference>
<dbReference type="Proteomes" id="UP001595840">
    <property type="component" value="Unassembled WGS sequence"/>
</dbReference>
<dbReference type="Gene3D" id="3.40.50.1820">
    <property type="entry name" value="alpha/beta hydrolase"/>
    <property type="match status" value="1"/>
</dbReference>
<reference evidence="3" key="1">
    <citation type="journal article" date="2019" name="Int. J. Syst. Evol. Microbiol.">
        <title>The Global Catalogue of Microorganisms (GCM) 10K type strain sequencing project: providing services to taxonomists for standard genome sequencing and annotation.</title>
        <authorList>
            <consortium name="The Broad Institute Genomics Platform"/>
            <consortium name="The Broad Institute Genome Sequencing Center for Infectious Disease"/>
            <person name="Wu L."/>
            <person name="Ma J."/>
        </authorList>
    </citation>
    <scope>NUCLEOTIDE SEQUENCE [LARGE SCALE GENOMIC DNA]</scope>
    <source>
        <strain evidence="3">CECT 8570</strain>
    </source>
</reference>
<feature type="domain" description="Peptidase S9 prolyl oligopeptidase catalytic" evidence="1">
    <location>
        <begin position="438"/>
        <end position="643"/>
    </location>
</feature>
<proteinExistence type="predicted"/>
<dbReference type="InterPro" id="IPR050585">
    <property type="entry name" value="Xaa-Pro_dipeptidyl-ppase/CocE"/>
</dbReference>
<evidence type="ECO:0000313" key="2">
    <source>
        <dbReference type="EMBL" id="MFC4360958.1"/>
    </source>
</evidence>
<accession>A0ABV8UZG9</accession>
<dbReference type="PANTHER" id="PTHR43056">
    <property type="entry name" value="PEPTIDASE S9 PROLYL OLIGOPEPTIDASE"/>
    <property type="match status" value="1"/>
</dbReference>
<evidence type="ECO:0000259" key="1">
    <source>
        <dbReference type="Pfam" id="PF00326"/>
    </source>
</evidence>
<dbReference type="SUPFAM" id="SSF53474">
    <property type="entry name" value="alpha/beta-Hydrolases"/>
    <property type="match status" value="1"/>
</dbReference>
<organism evidence="2 3">
    <name type="scientific">Simiduia curdlanivorans</name>
    <dbReference type="NCBI Taxonomy" id="1492769"/>
    <lineage>
        <taxon>Bacteria</taxon>
        <taxon>Pseudomonadati</taxon>
        <taxon>Pseudomonadota</taxon>
        <taxon>Gammaproteobacteria</taxon>
        <taxon>Cellvibrionales</taxon>
        <taxon>Cellvibrionaceae</taxon>
        <taxon>Simiduia</taxon>
    </lineage>
</organism>
<dbReference type="InterPro" id="IPR029058">
    <property type="entry name" value="AB_hydrolase_fold"/>
</dbReference>
<dbReference type="EMBL" id="JBHSCX010000002">
    <property type="protein sequence ID" value="MFC4360958.1"/>
    <property type="molecule type" value="Genomic_DNA"/>
</dbReference>
<dbReference type="RefSeq" id="WP_290261948.1">
    <property type="nucleotide sequence ID" value="NZ_JAUFQG010000004.1"/>
</dbReference>